<dbReference type="OrthoDB" id="8954335at2759"/>
<dbReference type="AlphaFoldDB" id="M2QP08"/>
<dbReference type="InterPro" id="IPR006073">
    <property type="entry name" value="GTP-bd"/>
</dbReference>
<dbReference type="PANTHER" id="PTHR10903">
    <property type="entry name" value="GTPASE, IMAP FAMILY MEMBER-RELATED"/>
    <property type="match status" value="1"/>
</dbReference>
<gene>
    <name evidence="3" type="ORF">CERSUDRAFT_86656</name>
</gene>
<feature type="domain" description="G" evidence="2">
    <location>
        <begin position="14"/>
        <end position="75"/>
    </location>
</feature>
<protein>
    <recommendedName>
        <fullName evidence="2">G domain-containing protein</fullName>
    </recommendedName>
</protein>
<evidence type="ECO:0000313" key="4">
    <source>
        <dbReference type="Proteomes" id="UP000016930"/>
    </source>
</evidence>
<dbReference type="CDD" id="cd00882">
    <property type="entry name" value="Ras_like_GTPase"/>
    <property type="match status" value="1"/>
</dbReference>
<dbReference type="InterPro" id="IPR027417">
    <property type="entry name" value="P-loop_NTPase"/>
</dbReference>
<organism evidence="3 4">
    <name type="scientific">Ceriporiopsis subvermispora (strain B)</name>
    <name type="common">White-rot fungus</name>
    <name type="synonym">Gelatoporia subvermispora</name>
    <dbReference type="NCBI Taxonomy" id="914234"/>
    <lineage>
        <taxon>Eukaryota</taxon>
        <taxon>Fungi</taxon>
        <taxon>Dikarya</taxon>
        <taxon>Basidiomycota</taxon>
        <taxon>Agaricomycotina</taxon>
        <taxon>Agaricomycetes</taxon>
        <taxon>Polyporales</taxon>
        <taxon>Gelatoporiaceae</taxon>
        <taxon>Gelatoporia</taxon>
    </lineage>
</organism>
<evidence type="ECO:0000256" key="1">
    <source>
        <dbReference type="SAM" id="Coils"/>
    </source>
</evidence>
<proteinExistence type="predicted"/>
<feature type="coiled-coil region" evidence="1">
    <location>
        <begin position="218"/>
        <end position="318"/>
    </location>
</feature>
<dbReference type="Pfam" id="PF01926">
    <property type="entry name" value="MMR_HSR1"/>
    <property type="match status" value="1"/>
</dbReference>
<dbReference type="GO" id="GO:0005525">
    <property type="term" value="F:GTP binding"/>
    <property type="evidence" value="ECO:0007669"/>
    <property type="project" value="InterPro"/>
</dbReference>
<keyword evidence="1" id="KW-0175">Coiled coil</keyword>
<dbReference type="InterPro" id="IPR045058">
    <property type="entry name" value="GIMA/IAN/Toc"/>
</dbReference>
<accession>M2QP08</accession>
<reference evidence="3 4" key="1">
    <citation type="journal article" date="2012" name="Proc. Natl. Acad. Sci. U.S.A.">
        <title>Comparative genomics of Ceriporiopsis subvermispora and Phanerochaete chrysosporium provide insight into selective ligninolysis.</title>
        <authorList>
            <person name="Fernandez-Fueyo E."/>
            <person name="Ruiz-Duenas F.J."/>
            <person name="Ferreira P."/>
            <person name="Floudas D."/>
            <person name="Hibbett D.S."/>
            <person name="Canessa P."/>
            <person name="Larrondo L.F."/>
            <person name="James T.Y."/>
            <person name="Seelenfreund D."/>
            <person name="Lobos S."/>
            <person name="Polanco R."/>
            <person name="Tello M."/>
            <person name="Honda Y."/>
            <person name="Watanabe T."/>
            <person name="Watanabe T."/>
            <person name="Ryu J.S."/>
            <person name="Kubicek C.P."/>
            <person name="Schmoll M."/>
            <person name="Gaskell J."/>
            <person name="Hammel K.E."/>
            <person name="St John F.J."/>
            <person name="Vanden Wymelenberg A."/>
            <person name="Sabat G."/>
            <person name="Splinter BonDurant S."/>
            <person name="Syed K."/>
            <person name="Yadav J.S."/>
            <person name="Doddapaneni H."/>
            <person name="Subramanian V."/>
            <person name="Lavin J.L."/>
            <person name="Oguiza J.A."/>
            <person name="Perez G."/>
            <person name="Pisabarro A.G."/>
            <person name="Ramirez L."/>
            <person name="Santoyo F."/>
            <person name="Master E."/>
            <person name="Coutinho P.M."/>
            <person name="Henrissat B."/>
            <person name="Lombard V."/>
            <person name="Magnuson J.K."/>
            <person name="Kuees U."/>
            <person name="Hori C."/>
            <person name="Igarashi K."/>
            <person name="Samejima M."/>
            <person name="Held B.W."/>
            <person name="Barry K.W."/>
            <person name="LaButti K.M."/>
            <person name="Lapidus A."/>
            <person name="Lindquist E.A."/>
            <person name="Lucas S.M."/>
            <person name="Riley R."/>
            <person name="Salamov A.A."/>
            <person name="Hoffmeister D."/>
            <person name="Schwenk D."/>
            <person name="Hadar Y."/>
            <person name="Yarden O."/>
            <person name="de Vries R.P."/>
            <person name="Wiebenga A."/>
            <person name="Stenlid J."/>
            <person name="Eastwood D."/>
            <person name="Grigoriev I.V."/>
            <person name="Berka R.M."/>
            <person name="Blanchette R.A."/>
            <person name="Kersten P."/>
            <person name="Martinez A.T."/>
            <person name="Vicuna R."/>
            <person name="Cullen D."/>
        </authorList>
    </citation>
    <scope>NUCLEOTIDE SEQUENCE [LARGE SCALE GENOMIC DNA]</scope>
    <source>
        <strain evidence="3 4">B</strain>
    </source>
</reference>
<evidence type="ECO:0000259" key="2">
    <source>
        <dbReference type="Pfam" id="PF01926"/>
    </source>
</evidence>
<evidence type="ECO:0000313" key="3">
    <source>
        <dbReference type="EMBL" id="EMD33885.1"/>
    </source>
</evidence>
<dbReference type="EMBL" id="KB445804">
    <property type="protein sequence ID" value="EMD33885.1"/>
    <property type="molecule type" value="Genomic_DNA"/>
</dbReference>
<dbReference type="PANTHER" id="PTHR10903:SF184">
    <property type="entry name" value="GTP-BINDING PROTEIN A"/>
    <property type="match status" value="1"/>
</dbReference>
<dbReference type="Gene3D" id="3.40.50.300">
    <property type="entry name" value="P-loop containing nucleotide triphosphate hydrolases"/>
    <property type="match status" value="1"/>
</dbReference>
<keyword evidence="4" id="KW-1185">Reference proteome</keyword>
<dbReference type="SUPFAM" id="SSF52540">
    <property type="entry name" value="P-loop containing nucleoside triphosphate hydrolases"/>
    <property type="match status" value="1"/>
</dbReference>
<name>M2QP08_CERS8</name>
<dbReference type="HOGENOM" id="CLU_018003_1_1_1"/>
<sequence>MSDSHDDDKPVVLIAVMGATGAGKSQFINLISGSNLTVGNGLMSCTGDVEYSRPFDFCGRQVVMIDTPGFDDTTKSDTDILKMIAHHLETTYAGGIKLSGIIYLHRISDVRMTGVSRRNFSMFRKLCGDKTLANVVIVTTWWQNTDPTTAERREEELQSRDELFKPVFDKGARMMRHDDTYRSAQAIIRTIVNQTPQATQIQEELVDQGKNISQTAAAVELNEEIARLMAKHERDMQQLKAEMAEVIRARDEEAKRELEEARRDLQAQIKSLQQEHVRLVTEYGEEKKRIRVERQRRIDHLQVENDRLRAQAEEDETHNPEVREFMNSGWGKGLDYLAKTAFAIHRATSKRRGKPGMVF</sequence>
<dbReference type="Proteomes" id="UP000016930">
    <property type="component" value="Unassembled WGS sequence"/>
</dbReference>